<evidence type="ECO:0000313" key="3">
    <source>
        <dbReference type="EMBL" id="ADB15934.1"/>
    </source>
</evidence>
<dbReference type="GO" id="GO:0016491">
    <property type="term" value="F:oxidoreductase activity"/>
    <property type="evidence" value="ECO:0007669"/>
    <property type="project" value="UniProtKB-KW"/>
</dbReference>
<evidence type="ECO:0000259" key="2">
    <source>
        <dbReference type="Pfam" id="PF01266"/>
    </source>
</evidence>
<dbReference type="PANTHER" id="PTHR13847">
    <property type="entry name" value="SARCOSINE DEHYDROGENASE-RELATED"/>
    <property type="match status" value="1"/>
</dbReference>
<evidence type="ECO:0000256" key="1">
    <source>
        <dbReference type="ARBA" id="ARBA00023002"/>
    </source>
</evidence>
<dbReference type="SUPFAM" id="SSF51905">
    <property type="entry name" value="FAD/NAD(P)-binding domain"/>
    <property type="match status" value="1"/>
</dbReference>
<dbReference type="STRING" id="530564.Psta_1256"/>
<protein>
    <submittedName>
        <fullName evidence="3">FAD dependent oxidoreductase</fullName>
    </submittedName>
</protein>
<evidence type="ECO:0000313" key="4">
    <source>
        <dbReference type="Proteomes" id="UP000001887"/>
    </source>
</evidence>
<dbReference type="InterPro" id="IPR036188">
    <property type="entry name" value="FAD/NAD-bd_sf"/>
</dbReference>
<dbReference type="OrthoDB" id="9794226at2"/>
<dbReference type="SUPFAM" id="SSF54373">
    <property type="entry name" value="FAD-linked reductases, C-terminal domain"/>
    <property type="match status" value="1"/>
</dbReference>
<dbReference type="KEGG" id="psl:Psta_1256"/>
<dbReference type="InterPro" id="IPR006076">
    <property type="entry name" value="FAD-dep_OxRdtase"/>
</dbReference>
<dbReference type="AlphaFoldDB" id="D2QW59"/>
<gene>
    <name evidence="3" type="ordered locus">Psta_1256</name>
</gene>
<accession>D2QW59</accession>
<sequence length="417" mass="45788">MSASKRVVVIGGGVIGATSAWYLREAGCDVTLIDQKQFGSGCSHGNCGYVCPSHVLPLATPGALWNTLKTLVARNSPLKVRWRLDPALWRWFWQFARKCNERDMLRAATAIQSLLVSSRSLYDGLFAQLLTDVEWETSGLLFVYLSQREMDHYAATDELLRTKFQLGAKRYDGPQLSELEPALKPGIAGAWHYTTDGHLRPDKLMQSWRSVLSRAGVDIREACQLTGFDREGSIVRAVQTSTGPIAADQVVVATGAWTPQLRAQLQTSIPIEPGKGYSLVMPKPSICPKISMIFEEHRVAITPLATTYRIGSTMEFAGYDTSIRPERLKLLTDGAAIYLREPVATPTIESWFGWRPMTPDSLPLIGRLPRLTNVTLAAGHGMLGLSMAPGTGKLVSQIVTGAAPHIDPLPYAVERTL</sequence>
<dbReference type="HOGENOM" id="CLU_007884_9_0_0"/>
<proteinExistence type="predicted"/>
<reference evidence="3 4" key="1">
    <citation type="journal article" date="2009" name="Stand. Genomic Sci.">
        <title>Complete genome sequence of Pirellula staleyi type strain (ATCC 27377).</title>
        <authorList>
            <person name="Clum A."/>
            <person name="Tindall B.J."/>
            <person name="Sikorski J."/>
            <person name="Ivanova N."/>
            <person name="Mavrommatis K."/>
            <person name="Lucas S."/>
            <person name="Glavina del Rio T."/>
            <person name="Nolan M."/>
            <person name="Chen F."/>
            <person name="Tice H."/>
            <person name="Pitluck S."/>
            <person name="Cheng J.F."/>
            <person name="Chertkov O."/>
            <person name="Brettin T."/>
            <person name="Han C."/>
            <person name="Detter J.C."/>
            <person name="Kuske C."/>
            <person name="Bruce D."/>
            <person name="Goodwin L."/>
            <person name="Ovchinikova G."/>
            <person name="Pati A."/>
            <person name="Mikhailova N."/>
            <person name="Chen A."/>
            <person name="Palaniappan K."/>
            <person name="Land M."/>
            <person name="Hauser L."/>
            <person name="Chang Y.J."/>
            <person name="Jeffries C.D."/>
            <person name="Chain P."/>
            <person name="Rohde M."/>
            <person name="Goker M."/>
            <person name="Bristow J."/>
            <person name="Eisen J.A."/>
            <person name="Markowitz V."/>
            <person name="Hugenholtz P."/>
            <person name="Kyrpides N.C."/>
            <person name="Klenk H.P."/>
            <person name="Lapidus A."/>
        </authorList>
    </citation>
    <scope>NUCLEOTIDE SEQUENCE [LARGE SCALE GENOMIC DNA]</scope>
    <source>
        <strain evidence="4">ATCC 27377 / DSM 6068 / ICPB 4128</strain>
    </source>
</reference>
<name>D2QW59_PIRSD</name>
<dbReference type="eggNOG" id="COG0665">
    <property type="taxonomic scope" value="Bacteria"/>
</dbReference>
<dbReference type="GO" id="GO:0005737">
    <property type="term" value="C:cytoplasm"/>
    <property type="evidence" value="ECO:0007669"/>
    <property type="project" value="TreeGrafter"/>
</dbReference>
<dbReference type="EMBL" id="CP001848">
    <property type="protein sequence ID" value="ADB15934.1"/>
    <property type="molecule type" value="Genomic_DNA"/>
</dbReference>
<keyword evidence="1" id="KW-0560">Oxidoreductase</keyword>
<feature type="domain" description="FAD dependent oxidoreductase" evidence="2">
    <location>
        <begin position="6"/>
        <end position="397"/>
    </location>
</feature>
<dbReference type="Gene3D" id="3.30.9.10">
    <property type="entry name" value="D-Amino Acid Oxidase, subunit A, domain 2"/>
    <property type="match status" value="1"/>
</dbReference>
<dbReference type="Proteomes" id="UP000001887">
    <property type="component" value="Chromosome"/>
</dbReference>
<dbReference type="Gene3D" id="3.50.50.60">
    <property type="entry name" value="FAD/NAD(P)-binding domain"/>
    <property type="match status" value="2"/>
</dbReference>
<dbReference type="PANTHER" id="PTHR13847:SF289">
    <property type="entry name" value="GLYCINE OXIDASE"/>
    <property type="match status" value="1"/>
</dbReference>
<dbReference type="Pfam" id="PF01266">
    <property type="entry name" value="DAO"/>
    <property type="match status" value="1"/>
</dbReference>
<organism evidence="3 4">
    <name type="scientific">Pirellula staleyi (strain ATCC 27377 / DSM 6068 / ICPB 4128)</name>
    <name type="common">Pirella staleyi</name>
    <dbReference type="NCBI Taxonomy" id="530564"/>
    <lineage>
        <taxon>Bacteria</taxon>
        <taxon>Pseudomonadati</taxon>
        <taxon>Planctomycetota</taxon>
        <taxon>Planctomycetia</taxon>
        <taxon>Pirellulales</taxon>
        <taxon>Pirellulaceae</taxon>
        <taxon>Pirellula</taxon>
    </lineage>
</organism>
<keyword evidence="4" id="KW-1185">Reference proteome</keyword>